<dbReference type="OrthoDB" id="329835at2759"/>
<dbReference type="SMART" id="SM00827">
    <property type="entry name" value="PKS_AT"/>
    <property type="match status" value="1"/>
</dbReference>
<dbReference type="Gene3D" id="1.10.1200.10">
    <property type="entry name" value="ACP-like"/>
    <property type="match status" value="2"/>
</dbReference>
<reference evidence="9 10" key="1">
    <citation type="journal article" date="2012" name="New Phytol.">
        <title>Insight into trade-off between wood decay and parasitism from the genome of a fungal forest pathogen.</title>
        <authorList>
            <person name="Olson A."/>
            <person name="Aerts A."/>
            <person name="Asiegbu F."/>
            <person name="Belbahri L."/>
            <person name="Bouzid O."/>
            <person name="Broberg A."/>
            <person name="Canback B."/>
            <person name="Coutinho P.M."/>
            <person name="Cullen D."/>
            <person name="Dalman K."/>
            <person name="Deflorio G."/>
            <person name="van Diepen L.T."/>
            <person name="Dunand C."/>
            <person name="Duplessis S."/>
            <person name="Durling M."/>
            <person name="Gonthier P."/>
            <person name="Grimwood J."/>
            <person name="Fossdal C.G."/>
            <person name="Hansson D."/>
            <person name="Henrissat B."/>
            <person name="Hietala A."/>
            <person name="Himmelstrand K."/>
            <person name="Hoffmeister D."/>
            <person name="Hogberg N."/>
            <person name="James T.Y."/>
            <person name="Karlsson M."/>
            <person name="Kohler A."/>
            <person name="Kues U."/>
            <person name="Lee Y.H."/>
            <person name="Lin Y.C."/>
            <person name="Lind M."/>
            <person name="Lindquist E."/>
            <person name="Lombard V."/>
            <person name="Lucas S."/>
            <person name="Lunden K."/>
            <person name="Morin E."/>
            <person name="Murat C."/>
            <person name="Park J."/>
            <person name="Raffaello T."/>
            <person name="Rouze P."/>
            <person name="Salamov A."/>
            <person name="Schmutz J."/>
            <person name="Solheim H."/>
            <person name="Stahlberg J."/>
            <person name="Velez H."/>
            <person name="de Vries R.P."/>
            <person name="Wiebenga A."/>
            <person name="Woodward S."/>
            <person name="Yakovlev I."/>
            <person name="Garbelotto M."/>
            <person name="Martin F."/>
            <person name="Grigoriev I.V."/>
            <person name="Stenlid J."/>
        </authorList>
    </citation>
    <scope>NUCLEOTIDE SEQUENCE [LARGE SCALE GENOMIC DNA]</scope>
    <source>
        <strain evidence="9 10">TC 32-1</strain>
    </source>
</reference>
<feature type="domain" description="Carrier" evidence="6">
    <location>
        <begin position="1749"/>
        <end position="1828"/>
    </location>
</feature>
<dbReference type="Gene3D" id="3.40.47.10">
    <property type="match status" value="1"/>
</dbReference>
<dbReference type="Gene3D" id="3.40.366.10">
    <property type="entry name" value="Malonyl-Coenzyme A Acyl Carrier Protein, domain 2"/>
    <property type="match status" value="3"/>
</dbReference>
<keyword evidence="1" id="KW-0596">Phosphopantetheine</keyword>
<dbReference type="InterPro" id="IPR001031">
    <property type="entry name" value="Thioesterase"/>
</dbReference>
<dbReference type="InterPro" id="IPR018201">
    <property type="entry name" value="Ketoacyl_synth_AS"/>
</dbReference>
<dbReference type="InterPro" id="IPR020806">
    <property type="entry name" value="PKS_PP-bd"/>
</dbReference>
<dbReference type="InterPro" id="IPR016035">
    <property type="entry name" value="Acyl_Trfase/lysoPLipase"/>
</dbReference>
<organism evidence="9 10">
    <name type="scientific">Heterobasidion irregulare (strain TC 32-1)</name>
    <dbReference type="NCBI Taxonomy" id="747525"/>
    <lineage>
        <taxon>Eukaryota</taxon>
        <taxon>Fungi</taxon>
        <taxon>Dikarya</taxon>
        <taxon>Basidiomycota</taxon>
        <taxon>Agaricomycotina</taxon>
        <taxon>Agaricomycetes</taxon>
        <taxon>Russulales</taxon>
        <taxon>Bondarzewiaceae</taxon>
        <taxon>Heterobasidion</taxon>
        <taxon>Heterobasidion annosum species complex</taxon>
    </lineage>
</organism>
<dbReference type="GO" id="GO:0044550">
    <property type="term" value="P:secondary metabolite biosynthetic process"/>
    <property type="evidence" value="ECO:0007669"/>
    <property type="project" value="TreeGrafter"/>
</dbReference>
<dbReference type="InterPro" id="IPR014030">
    <property type="entry name" value="Ketoacyl_synth_N"/>
</dbReference>
<gene>
    <name evidence="9" type="ORF">HETIRDRAFT_316970</name>
</gene>
<dbReference type="Pfam" id="PF22621">
    <property type="entry name" value="CurL-like_PKS_C"/>
    <property type="match status" value="1"/>
</dbReference>
<dbReference type="PROSITE" id="PS52019">
    <property type="entry name" value="PKS_MFAS_DH"/>
    <property type="match status" value="1"/>
</dbReference>
<dbReference type="HOGENOM" id="CLU_000022_6_0_1"/>
<dbReference type="InterPro" id="IPR050091">
    <property type="entry name" value="PKS_NRPS_Biosynth_Enz"/>
</dbReference>
<dbReference type="InterPro" id="IPR020807">
    <property type="entry name" value="PKS_DH"/>
</dbReference>
<dbReference type="GO" id="GO:0004312">
    <property type="term" value="F:fatty acid synthase activity"/>
    <property type="evidence" value="ECO:0007669"/>
    <property type="project" value="TreeGrafter"/>
</dbReference>
<dbReference type="InterPro" id="IPR049552">
    <property type="entry name" value="PKS_DH_N"/>
</dbReference>
<feature type="active site" description="Proton acceptor; for dehydratase activity" evidence="5">
    <location>
        <position position="1417"/>
    </location>
</feature>
<dbReference type="InterPro" id="IPR014043">
    <property type="entry name" value="Acyl_transferase_dom"/>
</dbReference>
<dbReference type="CDD" id="cd00833">
    <property type="entry name" value="PKS"/>
    <property type="match status" value="1"/>
</dbReference>
<dbReference type="Gene3D" id="3.30.70.3290">
    <property type="match status" value="1"/>
</dbReference>
<dbReference type="InterPro" id="IPR042104">
    <property type="entry name" value="PKS_dehydratase_sf"/>
</dbReference>
<dbReference type="SMR" id="W4K937"/>
<dbReference type="GeneID" id="20670377"/>
<keyword evidence="10" id="KW-1185">Reference proteome</keyword>
<dbReference type="InterPro" id="IPR001227">
    <property type="entry name" value="Ac_transferase_dom_sf"/>
</dbReference>
<dbReference type="SMART" id="SM00824">
    <property type="entry name" value="PKS_TE"/>
    <property type="match status" value="1"/>
</dbReference>
<dbReference type="InterPro" id="IPR049900">
    <property type="entry name" value="PKS_mFAS_DH"/>
</dbReference>
<protein>
    <submittedName>
        <fullName evidence="9">Polyketide synthase variant B</fullName>
    </submittedName>
</protein>
<dbReference type="InParanoid" id="W4K937"/>
<proteinExistence type="predicted"/>
<dbReference type="GO" id="GO:0006633">
    <property type="term" value="P:fatty acid biosynthetic process"/>
    <property type="evidence" value="ECO:0007669"/>
    <property type="project" value="InterPro"/>
</dbReference>
<dbReference type="Pfam" id="PF16073">
    <property type="entry name" value="SAT"/>
    <property type="match status" value="1"/>
</dbReference>
<dbReference type="InterPro" id="IPR029058">
    <property type="entry name" value="AB_hydrolase_fold"/>
</dbReference>
<feature type="region of interest" description="N-terminal hotdog fold" evidence="5">
    <location>
        <begin position="1387"/>
        <end position="1516"/>
    </location>
</feature>
<dbReference type="InterPro" id="IPR020802">
    <property type="entry name" value="TesA-like"/>
</dbReference>
<name>W4K937_HETIT</name>
<dbReference type="InterPro" id="IPR006162">
    <property type="entry name" value="Ppantetheine_attach_site"/>
</dbReference>
<feature type="region of interest" description="C-terminal hotdog fold" evidence="5">
    <location>
        <begin position="1538"/>
        <end position="1699"/>
    </location>
</feature>
<feature type="domain" description="Ketosynthase family 3 (KS3)" evidence="7">
    <location>
        <begin position="462"/>
        <end position="899"/>
    </location>
</feature>
<keyword evidence="3" id="KW-0808">Transferase</keyword>
<accession>W4K937</accession>
<dbReference type="SUPFAM" id="SSF47336">
    <property type="entry name" value="ACP-like"/>
    <property type="match status" value="2"/>
</dbReference>
<dbReference type="Pfam" id="PF14765">
    <property type="entry name" value="PS-DH"/>
    <property type="match status" value="1"/>
</dbReference>
<dbReference type="GO" id="GO:0004315">
    <property type="term" value="F:3-oxoacyl-[acyl-carrier-protein] synthase activity"/>
    <property type="evidence" value="ECO:0007669"/>
    <property type="project" value="InterPro"/>
</dbReference>
<dbReference type="PANTHER" id="PTHR43775:SF37">
    <property type="entry name" value="SI:DKEY-61P9.11"/>
    <property type="match status" value="1"/>
</dbReference>
<dbReference type="InterPro" id="IPR016039">
    <property type="entry name" value="Thiolase-like"/>
</dbReference>
<dbReference type="Pfam" id="PF00550">
    <property type="entry name" value="PP-binding"/>
    <property type="match status" value="2"/>
</dbReference>
<dbReference type="STRING" id="747525.W4K937"/>
<dbReference type="InterPro" id="IPR049551">
    <property type="entry name" value="PKS_DH_C"/>
</dbReference>
<feature type="domain" description="PKS/mFAS DH" evidence="8">
    <location>
        <begin position="1387"/>
        <end position="1699"/>
    </location>
</feature>
<evidence type="ECO:0000313" key="9">
    <source>
        <dbReference type="EMBL" id="ETW82342.1"/>
    </source>
</evidence>
<dbReference type="SMART" id="SM00823">
    <property type="entry name" value="PKS_PP"/>
    <property type="match status" value="2"/>
</dbReference>
<dbReference type="InterPro" id="IPR020841">
    <property type="entry name" value="PKS_Beta-ketoAc_synthase_dom"/>
</dbReference>
<dbReference type="PROSITE" id="PS00012">
    <property type="entry name" value="PHOSPHOPANTETHEINE"/>
    <property type="match status" value="2"/>
</dbReference>
<dbReference type="Pfam" id="PF02801">
    <property type="entry name" value="Ketoacyl-synt_C"/>
    <property type="match status" value="1"/>
</dbReference>
<dbReference type="Pfam" id="PF21089">
    <property type="entry name" value="PKS_DH_N"/>
    <property type="match status" value="1"/>
</dbReference>
<dbReference type="RefSeq" id="XP_009546869.1">
    <property type="nucleotide sequence ID" value="XM_009548574.1"/>
</dbReference>
<dbReference type="SUPFAM" id="SSF55048">
    <property type="entry name" value="Probable ACP-binding domain of malonyl-CoA ACP transacylase"/>
    <property type="match status" value="1"/>
</dbReference>
<dbReference type="InterPro" id="IPR036736">
    <property type="entry name" value="ACP-like_sf"/>
</dbReference>
<dbReference type="InterPro" id="IPR009081">
    <property type="entry name" value="PP-bd_ACP"/>
</dbReference>
<dbReference type="SUPFAM" id="SSF53901">
    <property type="entry name" value="Thiolase-like"/>
    <property type="match status" value="1"/>
</dbReference>
<evidence type="ECO:0000259" key="7">
    <source>
        <dbReference type="PROSITE" id="PS52004"/>
    </source>
</evidence>
<dbReference type="SMART" id="SM00825">
    <property type="entry name" value="PKS_KS"/>
    <property type="match status" value="1"/>
</dbReference>
<dbReference type="KEGG" id="hir:HETIRDRAFT_316970"/>
<dbReference type="Gene3D" id="3.10.129.110">
    <property type="entry name" value="Polyketide synthase dehydratase"/>
    <property type="match status" value="1"/>
</dbReference>
<dbReference type="InterPro" id="IPR014031">
    <property type="entry name" value="Ketoacyl_synth_C"/>
</dbReference>
<feature type="active site" description="Proton donor; for dehydratase activity" evidence="5">
    <location>
        <position position="1610"/>
    </location>
</feature>
<dbReference type="Proteomes" id="UP000030671">
    <property type="component" value="Unassembled WGS sequence"/>
</dbReference>
<keyword evidence="2" id="KW-0597">Phosphoprotein</keyword>
<dbReference type="SMART" id="SM00826">
    <property type="entry name" value="PKS_DH"/>
    <property type="match status" value="1"/>
</dbReference>
<dbReference type="PROSITE" id="PS50075">
    <property type="entry name" value="CARRIER"/>
    <property type="match status" value="2"/>
</dbReference>
<dbReference type="PROSITE" id="PS00606">
    <property type="entry name" value="KS3_1"/>
    <property type="match status" value="1"/>
</dbReference>
<evidence type="ECO:0000256" key="4">
    <source>
        <dbReference type="ARBA" id="ARBA00023026"/>
    </source>
</evidence>
<evidence type="ECO:0000259" key="6">
    <source>
        <dbReference type="PROSITE" id="PS50075"/>
    </source>
</evidence>
<dbReference type="GO" id="GO:0031177">
    <property type="term" value="F:phosphopantetheine binding"/>
    <property type="evidence" value="ECO:0007669"/>
    <property type="project" value="InterPro"/>
</dbReference>
<evidence type="ECO:0000256" key="3">
    <source>
        <dbReference type="ARBA" id="ARBA00022679"/>
    </source>
</evidence>
<dbReference type="Pfam" id="PF00975">
    <property type="entry name" value="Thioesterase"/>
    <property type="match status" value="1"/>
</dbReference>
<dbReference type="PANTHER" id="PTHR43775">
    <property type="entry name" value="FATTY ACID SYNTHASE"/>
    <property type="match status" value="1"/>
</dbReference>
<dbReference type="Pfam" id="PF00698">
    <property type="entry name" value="Acyl_transf_1"/>
    <property type="match status" value="1"/>
</dbReference>
<evidence type="ECO:0000256" key="5">
    <source>
        <dbReference type="PROSITE-ProRule" id="PRU01363"/>
    </source>
</evidence>
<dbReference type="Pfam" id="PF00109">
    <property type="entry name" value="ketoacyl-synt"/>
    <property type="match status" value="1"/>
</dbReference>
<keyword evidence="4" id="KW-0843">Virulence</keyword>
<evidence type="ECO:0000259" key="8">
    <source>
        <dbReference type="PROSITE" id="PS52019"/>
    </source>
</evidence>
<dbReference type="InterPro" id="IPR032088">
    <property type="entry name" value="SAT"/>
</dbReference>
<feature type="domain" description="Carrier" evidence="6">
    <location>
        <begin position="1877"/>
        <end position="1954"/>
    </location>
</feature>
<dbReference type="SUPFAM" id="SSF53474">
    <property type="entry name" value="alpha/beta-Hydrolases"/>
    <property type="match status" value="1"/>
</dbReference>
<evidence type="ECO:0000313" key="10">
    <source>
        <dbReference type="Proteomes" id="UP000030671"/>
    </source>
</evidence>
<evidence type="ECO:0000256" key="2">
    <source>
        <dbReference type="ARBA" id="ARBA00022553"/>
    </source>
</evidence>
<dbReference type="EMBL" id="KI925458">
    <property type="protein sequence ID" value="ETW82342.1"/>
    <property type="molecule type" value="Genomic_DNA"/>
</dbReference>
<dbReference type="eggNOG" id="KOG1202">
    <property type="taxonomic scope" value="Eukaryota"/>
</dbReference>
<sequence>MQCRRRRARQRALAVSTCASHAAGNEQFCFDSGLLPATSTGGSPLVRVDVFLSGALGRPHHAEYRANERWMLSLSCGQAMDAPLDVFLFPGQGTAALDSHFVRRRALADAASHSGALLLSACHAAFCAELSSLSPLEADAIDVHISDFATPPDLLLLPSKDQYLHNPVTCGPVLFLVQVLRCLAHLESQPPASAPAASCLVARHSHALGFSSGILPACVLSASTTTLEYLAHSAQVFRLSFWIGVRAQLHRVSVLAAGNPPLSDSKSWTLMVFRMDAGAAAQAIIKYQHTSPLQPSLCVTGVLDAERVAISGRPDSLEAFATTLPPNAVVHKTTIEALYHSSEHIGGAREHVLADIIHRQIRFPSYSDLHVPIRSTYTGKLLRSEHGSPLVEAVVDMILAQPVHWDRLIRSFVQDLPVGCSLRLVNVGPGTGLARGTEKILSAHTVSSVDLTSADPVTAPTYEPIAIIGMAVNLPGAPNADELWNVLERGLNTIAENRQIPTARFKVSDYVSSRDSKSNRAMDAHTGNFIQDLEAFDNGFFKISPREARSMDPQQRIMLHSAYEALEDSGYVPNLSPSFDPETFGCYVGAATHDYVQNLRHDVDVYYSTGTLHAFLSGRISYAMQLSGPAITVDTACSSSLVAIYQACRALTNRDCNAALAGGVNAMTSPDMFLGLDRGHFLSPTGQCKPFDASADGYARGEGCGMFVLKRLSDAVAEHDRILGVIRGVEINQSGRAQSPTHPHAPTQIALFRRLLRRAGLGAHRVNVVEAHGTGTPAGDPREMESLRAVFAVGRAARDPLHVTALKANIGHLEAASGAAGLAKLLLMLRYRTIPRQIALGALNPRIAPLESDNTVIDVEAVAWNAGGGGGGGGEVLSRVALLNNFGAAGSNGALLLEEYIPPVACPPPVESPPTAYVLGLSAKTAWALDELRTRYVQWLSSRQGAGVRLQDIAYTATVRRQIYEYRLAVSAGSVDELADKLHTASGTHVDGRSSTVAFVFSGQGGQYLGMGRAFYQTFPVFKRAVNECEAFLVSAGFPGVLPIILSSGKTSGLTELEELQAYQAATFALGYALAMLWISWGVTPSVVVGHSLGEYAAQVVAGVITVQGALTLVAHRARLMVQRCRMRATGMLAVNLRPEIVRGILSGSGELVSASVACCNSPNDCVVSGTVRQLDTLARYLDFGARARSVRLQVPFGYHSPAMNPILEELTAVARNVAIHSPTISIISNVLGIVVPPGDTTAFSAEYYARHCVEPVLFEQGIGSLVGTAAFRSVDVWMEMGPHTTALPMLRAHPALLADAKLLGSMRKGGDAWATLADSLARLYVSALPLRWNEVFAHWTPPRVVSLPSYPFAKTKFWVEFVEDASAAPKAAMEVLDVTGVFPVSHMWIQRPCERNGHGAVFETPIAELACFVCGHRVGGHALCPASVYIELALAAVARARSGAGESADGSSHAILSDIEYVRPLVYVDGVLRVIRTSVAAGGEGAGTFSIASFVAPGEAVVHCRGRFARLAEDDVAAELETARAAVAGRAAACRGAAEERFGKRTVYEVVFARVVEYAEAYRAVESLALGARDTGVNVDVEGYAVVRVPPGGDAGGAGAFVIHPVLMDAVLHVAGFVVNMRGRGEEVYLCGRVGRVVGLPGLVDTSKEYGVFVSARCVPGAGAGGVLADAWLIDAGGRIVVQVEDVLFVKARLDRVGRSLAAAAVPSPPSAAGGPTPFATDVSYEPDAPLTSTTNYSYDHDAPPPPVGVTAEVARIVANACGLGLGQGPDAMDADRDLAEYGVDSLMLIEIAGDLRSAFPAANLDSSALALCRTVLDIVEQVEARIRSNLVPRSDAIAPSVNTPPPTISSPSNIIRPLNITPSTIPSHSTCDKISINHGGDLDVRRILASVLGVTIQELVDGGDLQALGLDSLASIEALHAFQTQFELTLPHDFFVTHTTINTIQSYLAKLCARDKPAMSADGNLELSLHPLLSGTIPIHVQRAPTAGCAPLFLIHDGSGLVYYIRSLSPLGRDVWGIHNPHFITGQRLDSVEAMAAEYAQYAEETTTDPLILGGWSFGGVVAFELARQLLTKGVPVKGVVLIDAPCPLDHVPLPDTLLESIAGLNGRDSTAHVSRLVKAQFQMNSRLLGRYRPAASRGVCPRLVLLRSREAYKPAGVLDVPKWLCDRSDPQDAVAGWQSLVDGPVKVLDIPGHHFQPFHSTNIEEVSRRISEACLYLEDKSAMIDVSERIGPDT</sequence>
<dbReference type="InterPro" id="IPR016036">
    <property type="entry name" value="Malonyl_transacylase_ACP-bd"/>
</dbReference>
<dbReference type="Gene3D" id="3.40.50.1820">
    <property type="entry name" value="alpha/beta hydrolase"/>
    <property type="match status" value="1"/>
</dbReference>
<dbReference type="PROSITE" id="PS52004">
    <property type="entry name" value="KS3_2"/>
    <property type="match status" value="1"/>
</dbReference>
<dbReference type="SUPFAM" id="SSF52151">
    <property type="entry name" value="FabD/lysophospholipase-like"/>
    <property type="match status" value="2"/>
</dbReference>
<evidence type="ECO:0000256" key="1">
    <source>
        <dbReference type="ARBA" id="ARBA00022450"/>
    </source>
</evidence>